<proteinExistence type="predicted"/>
<protein>
    <submittedName>
        <fullName evidence="1">Uncharacterized protein</fullName>
    </submittedName>
</protein>
<accession>A0A8S9IC06</accession>
<organism evidence="1 2">
    <name type="scientific">Brassica cretica</name>
    <name type="common">Mustard</name>
    <dbReference type="NCBI Taxonomy" id="69181"/>
    <lineage>
        <taxon>Eukaryota</taxon>
        <taxon>Viridiplantae</taxon>
        <taxon>Streptophyta</taxon>
        <taxon>Embryophyta</taxon>
        <taxon>Tracheophyta</taxon>
        <taxon>Spermatophyta</taxon>
        <taxon>Magnoliopsida</taxon>
        <taxon>eudicotyledons</taxon>
        <taxon>Gunneridae</taxon>
        <taxon>Pentapetalae</taxon>
        <taxon>rosids</taxon>
        <taxon>malvids</taxon>
        <taxon>Brassicales</taxon>
        <taxon>Brassicaceae</taxon>
        <taxon>Brassiceae</taxon>
        <taxon>Brassica</taxon>
    </lineage>
</organism>
<name>A0A8S9IC06_BRACR</name>
<dbReference type="Proteomes" id="UP000712281">
    <property type="component" value="Unassembled WGS sequence"/>
</dbReference>
<evidence type="ECO:0000313" key="2">
    <source>
        <dbReference type="Proteomes" id="UP000712281"/>
    </source>
</evidence>
<dbReference type="EMBL" id="QGKW02001911">
    <property type="protein sequence ID" value="KAF2566832.1"/>
    <property type="molecule type" value="Genomic_DNA"/>
</dbReference>
<gene>
    <name evidence="1" type="ORF">F2Q68_00026324</name>
</gene>
<evidence type="ECO:0000313" key="1">
    <source>
        <dbReference type="EMBL" id="KAF2566832.1"/>
    </source>
</evidence>
<sequence>MIEQPHKKSRLCTVPFSLFSDALNKDIVIDAVFDNGEDVALDGGDSDSDGYLDEQSKNKAIDHPMQVVDETRTDTMKRKVLCGTVLTSCCALVDEEQSAQSINQFVKLAPVTKEKILKLKNNPKWDSVKPLIKSFFRSTIRLVKQAADLEITVCLRLPNLEVL</sequence>
<reference evidence="1" key="1">
    <citation type="submission" date="2019-12" db="EMBL/GenBank/DDBJ databases">
        <title>Genome sequencing and annotation of Brassica cretica.</title>
        <authorList>
            <person name="Studholme D.J."/>
            <person name="Sarris P.F."/>
        </authorList>
    </citation>
    <scope>NUCLEOTIDE SEQUENCE</scope>
    <source>
        <strain evidence="1">PFS-001/15</strain>
        <tissue evidence="1">Leaf</tissue>
    </source>
</reference>
<comment type="caution">
    <text evidence="1">The sequence shown here is derived from an EMBL/GenBank/DDBJ whole genome shotgun (WGS) entry which is preliminary data.</text>
</comment>
<dbReference type="AlphaFoldDB" id="A0A8S9IC06"/>